<reference evidence="1 2" key="1">
    <citation type="submission" date="2024-09" db="EMBL/GenBank/DDBJ databases">
        <authorList>
            <person name="Sun Q."/>
            <person name="Mori K."/>
        </authorList>
    </citation>
    <scope>NUCLEOTIDE SEQUENCE [LARGE SCALE GENOMIC DNA]</scope>
    <source>
        <strain evidence="1 2">JCM 11411</strain>
    </source>
</reference>
<keyword evidence="2" id="KW-1185">Reference proteome</keyword>
<proteinExistence type="predicted"/>
<dbReference type="Proteomes" id="UP001589587">
    <property type="component" value="Unassembled WGS sequence"/>
</dbReference>
<evidence type="ECO:0008006" key="3">
    <source>
        <dbReference type="Google" id="ProtNLM"/>
    </source>
</evidence>
<organism evidence="1 2">
    <name type="scientific">Rhodococcus baikonurensis</name>
    <dbReference type="NCBI Taxonomy" id="172041"/>
    <lineage>
        <taxon>Bacteria</taxon>
        <taxon>Bacillati</taxon>
        <taxon>Actinomycetota</taxon>
        <taxon>Actinomycetes</taxon>
        <taxon>Mycobacteriales</taxon>
        <taxon>Nocardiaceae</taxon>
        <taxon>Rhodococcus</taxon>
        <taxon>Rhodococcus erythropolis group</taxon>
    </lineage>
</organism>
<evidence type="ECO:0000313" key="1">
    <source>
        <dbReference type="EMBL" id="MFB9783022.1"/>
    </source>
</evidence>
<accession>A0ABV5XM73</accession>
<name>A0ABV5XM73_9NOCA</name>
<sequence>MTSSAPRWVSEVPPQQPTIIQHWDGMPSITLSRIATGARLLWMFHEDFPDQLGVFIHLTDDEAQKVFETPNDHGLIEGIRSNLRDRNAYVWRKDDKRFGARPFRIPKRGDEPSFSESMWDAAEAVDLEVRIGTPYEAVRPTQGLTNFVVDLMITRTETLEHATTSV</sequence>
<protein>
    <recommendedName>
        <fullName evidence="3">PAS domain-containing protein</fullName>
    </recommendedName>
</protein>
<evidence type="ECO:0000313" key="2">
    <source>
        <dbReference type="Proteomes" id="UP001589587"/>
    </source>
</evidence>
<dbReference type="EMBL" id="JBHMAS010000064">
    <property type="protein sequence ID" value="MFB9783022.1"/>
    <property type="molecule type" value="Genomic_DNA"/>
</dbReference>
<gene>
    <name evidence="1" type="ORF">ACFFQ6_25280</name>
</gene>
<dbReference type="RefSeq" id="WP_317828260.1">
    <property type="nucleotide sequence ID" value="NZ_JBHMAS010000064.1"/>
</dbReference>
<comment type="caution">
    <text evidence="1">The sequence shown here is derived from an EMBL/GenBank/DDBJ whole genome shotgun (WGS) entry which is preliminary data.</text>
</comment>